<evidence type="ECO:0000256" key="1">
    <source>
        <dbReference type="ARBA" id="ARBA00004141"/>
    </source>
</evidence>
<evidence type="ECO:0000313" key="6">
    <source>
        <dbReference type="EMBL" id="MFC4527789.1"/>
    </source>
</evidence>
<dbReference type="RefSeq" id="WP_266151771.1">
    <property type="nucleotide sequence ID" value="NZ_CP064028.1"/>
</dbReference>
<feature type="transmembrane region" description="Helical" evidence="5">
    <location>
        <begin position="288"/>
        <end position="311"/>
    </location>
</feature>
<feature type="transmembrane region" description="Helical" evidence="5">
    <location>
        <begin position="226"/>
        <end position="246"/>
    </location>
</feature>
<protein>
    <submittedName>
        <fullName evidence="6">Dicarboxylate transporter/tellurite-resistance protein TehA</fullName>
    </submittedName>
</protein>
<dbReference type="PANTHER" id="PTHR37955:SF1">
    <property type="entry name" value="DEP DOMAIN-CONTAINING PROTEIN"/>
    <property type="match status" value="1"/>
</dbReference>
<evidence type="ECO:0000256" key="5">
    <source>
        <dbReference type="SAM" id="Phobius"/>
    </source>
</evidence>
<evidence type="ECO:0000313" key="7">
    <source>
        <dbReference type="Proteomes" id="UP001595961"/>
    </source>
</evidence>
<accession>A0ABV9C416</accession>
<feature type="transmembrane region" description="Helical" evidence="5">
    <location>
        <begin position="168"/>
        <end position="189"/>
    </location>
</feature>
<reference evidence="7" key="1">
    <citation type="journal article" date="2019" name="Int. J. Syst. Evol. Microbiol.">
        <title>The Global Catalogue of Microorganisms (GCM) 10K type strain sequencing project: providing services to taxonomists for standard genome sequencing and annotation.</title>
        <authorList>
            <consortium name="The Broad Institute Genomics Platform"/>
            <consortium name="The Broad Institute Genome Sequencing Center for Infectious Disease"/>
            <person name="Wu L."/>
            <person name="Ma J."/>
        </authorList>
    </citation>
    <scope>NUCLEOTIDE SEQUENCE [LARGE SCALE GENOMIC DNA]</scope>
    <source>
        <strain evidence="7">CCM 4481</strain>
    </source>
</reference>
<dbReference type="InterPro" id="IPR004695">
    <property type="entry name" value="SLAC1/Mae1/Ssu1/TehA"/>
</dbReference>
<feature type="transmembrane region" description="Helical" evidence="5">
    <location>
        <begin position="7"/>
        <end position="28"/>
    </location>
</feature>
<dbReference type="Proteomes" id="UP001595961">
    <property type="component" value="Unassembled WGS sequence"/>
</dbReference>
<dbReference type="InterPro" id="IPR052951">
    <property type="entry name" value="Tellurite_res_ion_channel"/>
</dbReference>
<dbReference type="Gene3D" id="1.50.10.150">
    <property type="entry name" value="Voltage-dependent anion channel"/>
    <property type="match status" value="1"/>
</dbReference>
<gene>
    <name evidence="6" type="primary">tehA</name>
    <name evidence="6" type="ORF">ACFO5W_14190</name>
</gene>
<feature type="transmembrane region" description="Helical" evidence="5">
    <location>
        <begin position="81"/>
        <end position="101"/>
    </location>
</feature>
<evidence type="ECO:0000256" key="3">
    <source>
        <dbReference type="ARBA" id="ARBA00022989"/>
    </source>
</evidence>
<keyword evidence="3 5" id="KW-1133">Transmembrane helix</keyword>
<sequence length="318" mass="33952">MALLSKLPIVPASFFGIVLGIGGLGGAWRAAHRVWHVPSLIGEVLLLIATLVWVLLLALYARKWIFARDQALAELNHPVQCCFVGLAGLTAMVIAIAVLPYSRATALVLFVLGFIYTVAFAVWLTGSLWEGGRDNANITAALYLPVVGGSFVAAAAAAALGYADWGLLAFGAGAFTWLAVDAMLLYRLYASEALPPIIRSTMGIQLAPPTVGALAYINVANAPPDMFIHAMLAYGLMQAVVLLRILPWIAARPFSMGYWGFSFGVTALSTAPLRLIEHGETGPFALMAPYLFIGGNLIILLMIVATLRLLWQGKLLST</sequence>
<feature type="transmembrane region" description="Helical" evidence="5">
    <location>
        <begin position="201"/>
        <end position="220"/>
    </location>
</feature>
<evidence type="ECO:0000256" key="2">
    <source>
        <dbReference type="ARBA" id="ARBA00022692"/>
    </source>
</evidence>
<name>A0ABV9C416_9GAMM</name>
<dbReference type="Pfam" id="PF03595">
    <property type="entry name" value="SLAC1"/>
    <property type="match status" value="1"/>
</dbReference>
<keyword evidence="7" id="KW-1185">Reference proteome</keyword>
<feature type="transmembrane region" description="Helical" evidence="5">
    <location>
        <begin position="258"/>
        <end position="276"/>
    </location>
</feature>
<dbReference type="NCBIfam" id="NF008032">
    <property type="entry name" value="PRK10764.1"/>
    <property type="match status" value="1"/>
</dbReference>
<dbReference type="EMBL" id="JBHSGA010000017">
    <property type="protein sequence ID" value="MFC4527789.1"/>
    <property type="molecule type" value="Genomic_DNA"/>
</dbReference>
<feature type="transmembrane region" description="Helical" evidence="5">
    <location>
        <begin position="40"/>
        <end position="60"/>
    </location>
</feature>
<comment type="caution">
    <text evidence="6">The sequence shown here is derived from an EMBL/GenBank/DDBJ whole genome shotgun (WGS) entry which is preliminary data.</text>
</comment>
<keyword evidence="2 5" id="KW-0812">Transmembrane</keyword>
<evidence type="ECO:0000256" key="4">
    <source>
        <dbReference type="ARBA" id="ARBA00023136"/>
    </source>
</evidence>
<organism evidence="6 7">
    <name type="scientific">Dyella halodurans</name>
    <dbReference type="NCBI Taxonomy" id="1920171"/>
    <lineage>
        <taxon>Bacteria</taxon>
        <taxon>Pseudomonadati</taxon>
        <taxon>Pseudomonadota</taxon>
        <taxon>Gammaproteobacteria</taxon>
        <taxon>Lysobacterales</taxon>
        <taxon>Rhodanobacteraceae</taxon>
        <taxon>Dyella</taxon>
    </lineage>
</organism>
<feature type="transmembrane region" description="Helical" evidence="5">
    <location>
        <begin position="141"/>
        <end position="162"/>
    </location>
</feature>
<keyword evidence="4 5" id="KW-0472">Membrane</keyword>
<feature type="transmembrane region" description="Helical" evidence="5">
    <location>
        <begin position="107"/>
        <end position="129"/>
    </location>
</feature>
<dbReference type="PANTHER" id="PTHR37955">
    <property type="entry name" value="TELLURITE RESISTANCE PROTEIN TEHA"/>
    <property type="match status" value="1"/>
</dbReference>
<proteinExistence type="predicted"/>
<dbReference type="InterPro" id="IPR038665">
    <property type="entry name" value="Voltage-dep_anion_channel_sf"/>
</dbReference>
<comment type="subcellular location">
    <subcellularLocation>
        <location evidence="1">Membrane</location>
        <topology evidence="1">Multi-pass membrane protein</topology>
    </subcellularLocation>
</comment>